<evidence type="ECO:0000256" key="1">
    <source>
        <dbReference type="SAM" id="MobiDB-lite"/>
    </source>
</evidence>
<evidence type="ECO:0000313" key="4">
    <source>
        <dbReference type="Proteomes" id="UP000315496"/>
    </source>
</evidence>
<organism evidence="3 4">
    <name type="scientific">Giardia muris</name>
    <dbReference type="NCBI Taxonomy" id="5742"/>
    <lineage>
        <taxon>Eukaryota</taxon>
        <taxon>Metamonada</taxon>
        <taxon>Diplomonadida</taxon>
        <taxon>Hexamitidae</taxon>
        <taxon>Giardiinae</taxon>
        <taxon>Giardia</taxon>
    </lineage>
</organism>
<dbReference type="AlphaFoldDB" id="A0A4Z1SLA0"/>
<dbReference type="GO" id="GO:0005829">
    <property type="term" value="C:cytosol"/>
    <property type="evidence" value="ECO:0007669"/>
    <property type="project" value="TreeGrafter"/>
</dbReference>
<keyword evidence="4" id="KW-1185">Reference proteome</keyword>
<sequence>MNELSQVENKCFWRCVEPPEYPIYSPHFRICGCPYRLIVKDDHHCLLDNLDGSFLLAQVTVNWRVWNLFNVSSGEPVPPNDSASNFGELLLELFKPNLLRGCRLPRSHFYMELTFTDPQLHVSRCIPGLENQHATCYLNSILQALFYSQPFRAEFMKLIPEDGPAKRLQTVFAAMELLMHQRLMIQPGKQAPAVIPQAIQTTEFTESLGWTRDDATVQGDPHELLLTLFDILEKDKAVADVLKQIFEVEGMTTIERQGEDTSTMIDKTYILLLPISECKTLRDSLEQLCKEEVMSPSCRKQFKLTRFPPVLAISLQRVYFDIRTGTLRKDTSALKYPLELDLSGYGDTGGAYTLFAVVNHAGTPIDGHYYVKVRPFHLSCIFNSEHFQKAGLAADAEKNVFVISDSSVQPIVLDDMLAQDQRETVYMLFYVRTHIDIQSLPLSAALREAGGRLLEGSDHRALGSRYPVVLFSSANLEAGSERPNVCFSNYQSVDVDMSAGLEYSLPSLPLGTTTFYLGVGREEKKVVEIVELYRLSPHYLTMPFQRLLESVRFGEGDYNRLIVYYVTRRLNVDDFIFFFVRFDPTDSKTAFHDPKEVSVDNREALDRLGNKYWKSSFGFKMIHQSLVNGATIVFREDTTQGAERYAQYIERLRTRILLVPKPLTLKLPYTATNLTGFWGAHFSSLGTLSMEYICDGLGLDCTPDVKVTLHDPPPIDPTHVSPKFELERIGLDIYAILSECTALTVETAENIRTYTFHQVLQSLCVRSFPNISEKRVEDAFRRKDFVPPTSSLATQDACLLYVHASNTKGDEPTQYYFYDTSNAPSFHEAQPHTLETVLFPSTRTPTCENNNDRSTRHSHQSPHRLRSPKSSDRYLDSDKKEFMFAYAFTLLRATDQVFIRPVLLLVFVQNFRLIDLCIPAPRSHEAFTVGYISTLMTELSTRLCGILGLPEQVVLLSYTNTKGALITELEDETKSLQSVLGQPLQKDCYIRVDLYNKEWYDRWLGEGHITLLLLQTDNARKLGFFQRYGCEDDSQEQVPIEELIRSLNGQVEECRNIANSLMDKLKASLEARRSLRGFWTETRFFSSSSIHSQLQQMSITPENCELSETEPKMLVASLDSALKKGLDGDRAGESH</sequence>
<feature type="region of interest" description="Disordered" evidence="1">
    <location>
        <begin position="840"/>
        <end position="872"/>
    </location>
</feature>
<dbReference type="VEuPathDB" id="GiardiaDB:GMRT_14671"/>
<gene>
    <name evidence="3" type="ORF">GMRT_14671</name>
</gene>
<dbReference type="InterPro" id="IPR050164">
    <property type="entry name" value="Peptidase_C19"/>
</dbReference>
<dbReference type="GO" id="GO:0004843">
    <property type="term" value="F:cysteine-type deubiquitinase activity"/>
    <property type="evidence" value="ECO:0007669"/>
    <property type="project" value="InterPro"/>
</dbReference>
<evidence type="ECO:0000313" key="3">
    <source>
        <dbReference type="EMBL" id="TNJ26414.1"/>
    </source>
</evidence>
<proteinExistence type="predicted"/>
<keyword evidence="3" id="KW-0378">Hydrolase</keyword>
<dbReference type="OrthoDB" id="289038at2759"/>
<dbReference type="PROSITE" id="PS50235">
    <property type="entry name" value="USP_3"/>
    <property type="match status" value="1"/>
</dbReference>
<dbReference type="PANTHER" id="PTHR24006">
    <property type="entry name" value="UBIQUITIN CARBOXYL-TERMINAL HYDROLASE"/>
    <property type="match status" value="1"/>
</dbReference>
<dbReference type="Pfam" id="PF00443">
    <property type="entry name" value="UCH"/>
    <property type="match status" value="1"/>
</dbReference>
<reference evidence="3 4" key="1">
    <citation type="submission" date="2019-05" db="EMBL/GenBank/DDBJ databases">
        <title>The compact genome of Giardia muris reveals important steps in the evolution of intestinal protozoan parasites.</title>
        <authorList>
            <person name="Xu F."/>
            <person name="Jimenez-Gonzalez A."/>
            <person name="Einarsson E."/>
            <person name="Astvaldsson A."/>
            <person name="Peirasmaki D."/>
            <person name="Eckmann L."/>
            <person name="Andersson J.O."/>
            <person name="Svard S.G."/>
            <person name="Jerlstrom-Hultqvist J."/>
        </authorList>
    </citation>
    <scope>NUCLEOTIDE SEQUENCE [LARGE SCALE GENOMIC DNA]</scope>
    <source>
        <strain evidence="3 4">Roberts-Thomson</strain>
    </source>
</reference>
<dbReference type="EMBL" id="VDLU01000005">
    <property type="protein sequence ID" value="TNJ26414.1"/>
    <property type="molecule type" value="Genomic_DNA"/>
</dbReference>
<comment type="caution">
    <text evidence="3">The sequence shown here is derived from an EMBL/GenBank/DDBJ whole genome shotgun (WGS) entry which is preliminary data.</text>
</comment>
<protein>
    <submittedName>
        <fullName evidence="3">Ubiquitin carboxyl-terminal hydrolase</fullName>
    </submittedName>
</protein>
<dbReference type="InterPro" id="IPR018200">
    <property type="entry name" value="USP_CS"/>
</dbReference>
<name>A0A4Z1SLA0_GIAMU</name>
<feature type="domain" description="USP" evidence="2">
    <location>
        <begin position="127"/>
        <end position="433"/>
    </location>
</feature>
<dbReference type="SUPFAM" id="SSF54001">
    <property type="entry name" value="Cysteine proteinases"/>
    <property type="match status" value="1"/>
</dbReference>
<dbReference type="InterPro" id="IPR001394">
    <property type="entry name" value="Peptidase_C19_UCH"/>
</dbReference>
<dbReference type="Gene3D" id="3.90.70.10">
    <property type="entry name" value="Cysteine proteinases"/>
    <property type="match status" value="1"/>
</dbReference>
<dbReference type="PROSITE" id="PS00973">
    <property type="entry name" value="USP_2"/>
    <property type="match status" value="1"/>
</dbReference>
<accession>A0A4Z1SLA0</accession>
<dbReference type="GO" id="GO:0005634">
    <property type="term" value="C:nucleus"/>
    <property type="evidence" value="ECO:0007669"/>
    <property type="project" value="TreeGrafter"/>
</dbReference>
<dbReference type="InterPro" id="IPR028889">
    <property type="entry name" value="USP"/>
</dbReference>
<evidence type="ECO:0000259" key="2">
    <source>
        <dbReference type="PROSITE" id="PS50235"/>
    </source>
</evidence>
<feature type="compositionally biased region" description="Basic residues" evidence="1">
    <location>
        <begin position="856"/>
        <end position="867"/>
    </location>
</feature>
<dbReference type="GO" id="GO:0016579">
    <property type="term" value="P:protein deubiquitination"/>
    <property type="evidence" value="ECO:0007669"/>
    <property type="project" value="InterPro"/>
</dbReference>
<dbReference type="Proteomes" id="UP000315496">
    <property type="component" value="Chromosome 5"/>
</dbReference>
<feature type="compositionally biased region" description="Polar residues" evidence="1">
    <location>
        <begin position="840"/>
        <end position="849"/>
    </location>
</feature>
<dbReference type="InterPro" id="IPR038765">
    <property type="entry name" value="Papain-like_cys_pep_sf"/>
</dbReference>